<sequence>MWTLSLEPYCCITYSFEFGYRSCARNPHIEEEPSELKSDAEIIPEPEGVAPVDVQLVGSVGAGGPPMAASPTPAPPMESVSLFLVLSSLLRGGVKEYDIEASMATRRNEQVLVTGAEEALERFLKFRPPGFYGEVEQEIKAELFLEQLNDIYDTLKWDSRPQLKLPHGQRWLIKMLYRERHPLVKGRLHINVLDKDHGNLEIPRDPVASKGLEMIALYTASPLNEGLFRWHRHLTLRKVYPFEEGHRRGGRSPIGLRGHQNMFYVGVRLPRVRLIGNLALVYCLAGTDYEIPKLGSDDLVRGCGLCPWSPAVALHVLLNLGIEAMLMCLDLLRLPNCAENPHIA</sequence>
<name>A0ACC0ADL4_CATRO</name>
<comment type="caution">
    <text evidence="1">The sequence shown here is derived from an EMBL/GenBank/DDBJ whole genome shotgun (WGS) entry which is preliminary data.</text>
</comment>
<protein>
    <submittedName>
        <fullName evidence="1">Uncharacterized protein</fullName>
    </submittedName>
</protein>
<gene>
    <name evidence="1" type="ORF">M9H77_27315</name>
</gene>
<reference evidence="2" key="1">
    <citation type="journal article" date="2023" name="Nat. Plants">
        <title>Single-cell RNA sequencing provides a high-resolution roadmap for understanding the multicellular compartmentation of specialized metabolism.</title>
        <authorList>
            <person name="Sun S."/>
            <person name="Shen X."/>
            <person name="Li Y."/>
            <person name="Li Y."/>
            <person name="Wang S."/>
            <person name="Li R."/>
            <person name="Zhang H."/>
            <person name="Shen G."/>
            <person name="Guo B."/>
            <person name="Wei J."/>
            <person name="Xu J."/>
            <person name="St-Pierre B."/>
            <person name="Chen S."/>
            <person name="Sun C."/>
        </authorList>
    </citation>
    <scope>NUCLEOTIDE SEQUENCE [LARGE SCALE GENOMIC DNA]</scope>
</reference>
<keyword evidence="2" id="KW-1185">Reference proteome</keyword>
<evidence type="ECO:0000313" key="2">
    <source>
        <dbReference type="Proteomes" id="UP001060085"/>
    </source>
</evidence>
<dbReference type="EMBL" id="CM044706">
    <property type="protein sequence ID" value="KAI5658522.1"/>
    <property type="molecule type" value="Genomic_DNA"/>
</dbReference>
<accession>A0ACC0ADL4</accession>
<organism evidence="1 2">
    <name type="scientific">Catharanthus roseus</name>
    <name type="common">Madagascar periwinkle</name>
    <name type="synonym">Vinca rosea</name>
    <dbReference type="NCBI Taxonomy" id="4058"/>
    <lineage>
        <taxon>Eukaryota</taxon>
        <taxon>Viridiplantae</taxon>
        <taxon>Streptophyta</taxon>
        <taxon>Embryophyta</taxon>
        <taxon>Tracheophyta</taxon>
        <taxon>Spermatophyta</taxon>
        <taxon>Magnoliopsida</taxon>
        <taxon>eudicotyledons</taxon>
        <taxon>Gunneridae</taxon>
        <taxon>Pentapetalae</taxon>
        <taxon>asterids</taxon>
        <taxon>lamiids</taxon>
        <taxon>Gentianales</taxon>
        <taxon>Apocynaceae</taxon>
        <taxon>Rauvolfioideae</taxon>
        <taxon>Vinceae</taxon>
        <taxon>Catharanthinae</taxon>
        <taxon>Catharanthus</taxon>
    </lineage>
</organism>
<proteinExistence type="predicted"/>
<evidence type="ECO:0000313" key="1">
    <source>
        <dbReference type="EMBL" id="KAI5658522.1"/>
    </source>
</evidence>
<dbReference type="Proteomes" id="UP001060085">
    <property type="component" value="Linkage Group LG06"/>
</dbReference>